<organism evidence="2 3">
    <name type="scientific">Arenibacter nanhaiticus</name>
    <dbReference type="NCBI Taxonomy" id="558155"/>
    <lineage>
        <taxon>Bacteria</taxon>
        <taxon>Pseudomonadati</taxon>
        <taxon>Bacteroidota</taxon>
        <taxon>Flavobacteriia</taxon>
        <taxon>Flavobacteriales</taxon>
        <taxon>Flavobacteriaceae</taxon>
        <taxon>Arenibacter</taxon>
    </lineage>
</organism>
<proteinExistence type="predicted"/>
<sequence>MKIFAKRLIILFFSVFTLLSFTSCNSDDDEATTIYSYTLETYTNMTVTPNTEGATQATELFLEKDWMMTKAIPGNTLEVSDLSAKIIFQSIVEQANQEFLNIDFHNNTKLTYKLTRKHPSNNSEVEVDVQVWNFIK</sequence>
<name>A0A1M6LMK2_9FLAO</name>
<gene>
    <name evidence="2" type="ORF">SAMN04487911_13241</name>
</gene>
<dbReference type="STRING" id="558155.SAMN04487911_13241"/>
<feature type="signal peptide" evidence="1">
    <location>
        <begin position="1"/>
        <end position="26"/>
    </location>
</feature>
<dbReference type="Proteomes" id="UP000184231">
    <property type="component" value="Unassembled WGS sequence"/>
</dbReference>
<dbReference type="RefSeq" id="WP_072765657.1">
    <property type="nucleotide sequence ID" value="NZ_FQYX01000032.1"/>
</dbReference>
<keyword evidence="3" id="KW-1185">Reference proteome</keyword>
<reference evidence="2 3" key="1">
    <citation type="submission" date="2016-11" db="EMBL/GenBank/DDBJ databases">
        <authorList>
            <person name="Jaros S."/>
            <person name="Januszkiewicz K."/>
            <person name="Wedrychowicz H."/>
        </authorList>
    </citation>
    <scope>NUCLEOTIDE SEQUENCE [LARGE SCALE GENOMIC DNA]</scope>
    <source>
        <strain evidence="2 3">CGMCC 1.8863</strain>
    </source>
</reference>
<keyword evidence="1" id="KW-0732">Signal</keyword>
<protein>
    <submittedName>
        <fullName evidence="2">Uncharacterized protein</fullName>
    </submittedName>
</protein>
<evidence type="ECO:0000256" key="1">
    <source>
        <dbReference type="SAM" id="SignalP"/>
    </source>
</evidence>
<dbReference type="AlphaFoldDB" id="A0A1M6LMK2"/>
<accession>A0A1M6LMK2</accession>
<feature type="chain" id="PRO_5012635707" evidence="1">
    <location>
        <begin position="27"/>
        <end position="136"/>
    </location>
</feature>
<evidence type="ECO:0000313" key="3">
    <source>
        <dbReference type="Proteomes" id="UP000184231"/>
    </source>
</evidence>
<dbReference type="PROSITE" id="PS51257">
    <property type="entry name" value="PROKAR_LIPOPROTEIN"/>
    <property type="match status" value="1"/>
</dbReference>
<dbReference type="EMBL" id="FQYX01000032">
    <property type="protein sequence ID" value="SHJ72394.1"/>
    <property type="molecule type" value="Genomic_DNA"/>
</dbReference>
<evidence type="ECO:0000313" key="2">
    <source>
        <dbReference type="EMBL" id="SHJ72394.1"/>
    </source>
</evidence>